<keyword evidence="1" id="KW-0472">Membrane</keyword>
<name>A0A7M1URA5_9CREN</name>
<reference evidence="2 3" key="1">
    <citation type="submission" date="2020-10" db="EMBL/GenBank/DDBJ databases">
        <title>Complete genome sequence of Thermosphaera aggregans strain 3507.</title>
        <authorList>
            <person name="Zayulina K.S."/>
            <person name="Elcheninov A.G."/>
            <person name="Toshchakov S.V."/>
            <person name="Kublanov I.V."/>
            <person name="Kochetkova T.V."/>
        </authorList>
    </citation>
    <scope>NUCLEOTIDE SEQUENCE [LARGE SCALE GENOMIC DNA]</scope>
    <source>
        <strain evidence="2 3">3507</strain>
    </source>
</reference>
<proteinExistence type="predicted"/>
<dbReference type="EMBL" id="CP063144">
    <property type="protein sequence ID" value="QOR94499.1"/>
    <property type="molecule type" value="Genomic_DNA"/>
</dbReference>
<evidence type="ECO:0000313" key="3">
    <source>
        <dbReference type="Proteomes" id="UP000593766"/>
    </source>
</evidence>
<gene>
    <name evidence="2" type="ORF">IMZ38_00665</name>
</gene>
<feature type="transmembrane region" description="Helical" evidence="1">
    <location>
        <begin position="204"/>
        <end position="222"/>
    </location>
</feature>
<dbReference type="RefSeq" id="WP_193436296.1">
    <property type="nucleotide sequence ID" value="NZ_CP063144.1"/>
</dbReference>
<dbReference type="AlphaFoldDB" id="A0A7M1URA5"/>
<organism evidence="2 3">
    <name type="scientific">Thermosphaera chiliense</name>
    <dbReference type="NCBI Taxonomy" id="3402707"/>
    <lineage>
        <taxon>Archaea</taxon>
        <taxon>Thermoproteota</taxon>
        <taxon>Thermoprotei</taxon>
        <taxon>Desulfurococcales</taxon>
        <taxon>Desulfurococcaceae</taxon>
        <taxon>Thermosphaera</taxon>
    </lineage>
</organism>
<protein>
    <submittedName>
        <fullName evidence="2">Uncharacterized protein</fullName>
    </submittedName>
</protein>
<sequence length="227" mass="24088">MRKAKVLTAVTLALILTASITVIASWDYTRDFSDSLGDGKCALGFTDILAVGYGFNVTHVGFNITVTGNIPLPSEATYFYGVLIDSDNDSSTGLEHWTGIGADYLLEAYIDGTTVSSPVVKLYKYVGGGSTWDWEEAGSAEVSASVYAKTVLNDTLEVVVGKNYLTPLAGEISFTVYISNDTARCDYVSVKPGSGGPVPIPEPALLVAAPVIVVVSAILLLFTRDRL</sequence>
<evidence type="ECO:0000256" key="1">
    <source>
        <dbReference type="SAM" id="Phobius"/>
    </source>
</evidence>
<evidence type="ECO:0000313" key="2">
    <source>
        <dbReference type="EMBL" id="QOR94499.1"/>
    </source>
</evidence>
<dbReference type="Proteomes" id="UP000593766">
    <property type="component" value="Chromosome"/>
</dbReference>
<dbReference type="GeneID" id="59453885"/>
<keyword evidence="3" id="KW-1185">Reference proteome</keyword>
<accession>A0A7M1URA5</accession>
<dbReference type="OrthoDB" id="381449at2157"/>
<keyword evidence="1" id="KW-0812">Transmembrane</keyword>
<keyword evidence="1" id="KW-1133">Transmembrane helix</keyword>
<dbReference type="KEGG" id="tcs:IMZ38_00665"/>